<dbReference type="PANTHER" id="PTHR40080">
    <property type="entry name" value="LMO1763 PROTEIN"/>
    <property type="match status" value="1"/>
</dbReference>
<protein>
    <submittedName>
        <fullName evidence="1">TrpR like protein, YerC/YecD</fullName>
    </submittedName>
</protein>
<evidence type="ECO:0000313" key="1">
    <source>
        <dbReference type="EMBL" id="KKT66753.1"/>
    </source>
</evidence>
<dbReference type="InterPro" id="IPR010921">
    <property type="entry name" value="Trp_repressor/repl_initiator"/>
</dbReference>
<dbReference type="InterPro" id="IPR013368">
    <property type="entry name" value="YecD_YerC"/>
</dbReference>
<dbReference type="Proteomes" id="UP000034826">
    <property type="component" value="Unassembled WGS sequence"/>
</dbReference>
<gene>
    <name evidence="1" type="ORF">UW60_C0019G0013</name>
</gene>
<proteinExistence type="predicted"/>
<dbReference type="NCBIfam" id="TIGR02531">
    <property type="entry name" value="yecD_yerC"/>
    <property type="match status" value="1"/>
</dbReference>
<dbReference type="EMBL" id="LCIY01000019">
    <property type="protein sequence ID" value="KKT66753.1"/>
    <property type="molecule type" value="Genomic_DNA"/>
</dbReference>
<name>A0A0G1J5Y6_9BACT</name>
<dbReference type="InterPro" id="IPR038116">
    <property type="entry name" value="TrpR-like_sf"/>
</dbReference>
<dbReference type="AlphaFoldDB" id="A0A0G1J5Y6"/>
<dbReference type="Gene3D" id="1.10.1270.10">
    <property type="entry name" value="TrpR-like"/>
    <property type="match status" value="1"/>
</dbReference>
<sequence length="117" mass="13437">MRISQDKLHPSLKNQIIKTLAQTIVDLKDVDEAHTFLQDFFNESELETFAKRLSIAYWLKKGRSYSNIKQNLKVSSATIASVQSQMHKTGIGLALKKLEAEEWASVWAEKIKKFVKK</sequence>
<dbReference type="Pfam" id="PF01371">
    <property type="entry name" value="Trp_repressor"/>
    <property type="match status" value="1"/>
</dbReference>
<accession>A0A0G1J5Y6</accession>
<dbReference type="SUPFAM" id="SSF48295">
    <property type="entry name" value="TrpR-like"/>
    <property type="match status" value="1"/>
</dbReference>
<reference evidence="1 2" key="1">
    <citation type="journal article" date="2015" name="Nature">
        <title>rRNA introns, odd ribosomes, and small enigmatic genomes across a large radiation of phyla.</title>
        <authorList>
            <person name="Brown C.T."/>
            <person name="Hug L.A."/>
            <person name="Thomas B.C."/>
            <person name="Sharon I."/>
            <person name="Castelle C.J."/>
            <person name="Singh A."/>
            <person name="Wilkins M.J."/>
            <person name="Williams K.H."/>
            <person name="Banfield J.F."/>
        </authorList>
    </citation>
    <scope>NUCLEOTIDE SEQUENCE [LARGE SCALE GENOMIC DNA]</scope>
</reference>
<evidence type="ECO:0000313" key="2">
    <source>
        <dbReference type="Proteomes" id="UP000034826"/>
    </source>
</evidence>
<dbReference type="GO" id="GO:0003700">
    <property type="term" value="F:DNA-binding transcription factor activity"/>
    <property type="evidence" value="ECO:0007669"/>
    <property type="project" value="InterPro"/>
</dbReference>
<dbReference type="InterPro" id="IPR000831">
    <property type="entry name" value="Trp_repress"/>
</dbReference>
<organism evidence="1 2">
    <name type="scientific">Candidatus Woesebacteria bacterium GW2011_GWA2_44_33</name>
    <dbReference type="NCBI Taxonomy" id="1618564"/>
    <lineage>
        <taxon>Bacteria</taxon>
        <taxon>Candidatus Woeseibacteriota</taxon>
    </lineage>
</organism>
<dbReference type="PANTHER" id="PTHR40080:SF1">
    <property type="entry name" value="TRPR-LIKE PROTEIN YERC_YECD"/>
    <property type="match status" value="1"/>
</dbReference>
<dbReference type="GO" id="GO:0043565">
    <property type="term" value="F:sequence-specific DNA binding"/>
    <property type="evidence" value="ECO:0007669"/>
    <property type="project" value="InterPro"/>
</dbReference>
<comment type="caution">
    <text evidence="1">The sequence shown here is derived from an EMBL/GenBank/DDBJ whole genome shotgun (WGS) entry which is preliminary data.</text>
</comment>